<sequence length="236" mass="26186">MSDNARPRIEVTIAAPVDVVWDALRSKDKIRHWMGWDYEGLPGEIDLIFFTDTVENASARTLTLHGGDEFRLEPHGEGTRVTLTRVPRGDDPDRDAYYDDVTEGWVTFLQQLKFAVERHPGAVRRTLSFVGGNDNAVHLIDALDLADIAAGTPFQRNLLGEDVAGDMWFRSGHQLGITVDAWGNGLLIVSSADPSPSKPNGVAMAILSTYDLDDAQLAELDSRWRPWWTERFPGGA</sequence>
<organism evidence="1 2">
    <name type="scientific">Streptomyces mirabilis</name>
    <dbReference type="NCBI Taxonomy" id="68239"/>
    <lineage>
        <taxon>Bacteria</taxon>
        <taxon>Bacillati</taxon>
        <taxon>Actinomycetota</taxon>
        <taxon>Actinomycetes</taxon>
        <taxon>Kitasatosporales</taxon>
        <taxon>Streptomycetaceae</taxon>
        <taxon>Streptomyces</taxon>
    </lineage>
</organism>
<name>A0ABU3UPF4_9ACTN</name>
<reference evidence="1 2" key="1">
    <citation type="submission" date="2023-02" db="EMBL/GenBank/DDBJ databases">
        <authorList>
            <person name="Maleckis M."/>
        </authorList>
    </citation>
    <scope>NUCLEOTIDE SEQUENCE [LARGE SCALE GENOMIC DNA]</scope>
    <source>
        <strain evidence="1 2">P8-A2</strain>
    </source>
</reference>
<dbReference type="Gene3D" id="3.30.530.20">
    <property type="match status" value="2"/>
</dbReference>
<dbReference type="SUPFAM" id="SSF55961">
    <property type="entry name" value="Bet v1-like"/>
    <property type="match status" value="1"/>
</dbReference>
<comment type="caution">
    <text evidence="1">The sequence shown here is derived from an EMBL/GenBank/DDBJ whole genome shotgun (WGS) entry which is preliminary data.</text>
</comment>
<dbReference type="EMBL" id="JARAKF010000001">
    <property type="protein sequence ID" value="MDU8995787.1"/>
    <property type="molecule type" value="Genomic_DNA"/>
</dbReference>
<dbReference type="CDD" id="cd07814">
    <property type="entry name" value="SRPBCC_CalC_Aha1-like"/>
    <property type="match status" value="1"/>
</dbReference>
<protein>
    <submittedName>
        <fullName evidence="1">SRPBCC domain-containing protein</fullName>
    </submittedName>
</protein>
<keyword evidence="2" id="KW-1185">Reference proteome</keyword>
<proteinExistence type="predicted"/>
<gene>
    <name evidence="1" type="ORF">PU648_26220</name>
</gene>
<dbReference type="InterPro" id="IPR023393">
    <property type="entry name" value="START-like_dom_sf"/>
</dbReference>
<dbReference type="Proteomes" id="UP001257627">
    <property type="component" value="Unassembled WGS sequence"/>
</dbReference>
<accession>A0ABU3UPF4</accession>
<evidence type="ECO:0000313" key="1">
    <source>
        <dbReference type="EMBL" id="MDU8995787.1"/>
    </source>
</evidence>
<evidence type="ECO:0000313" key="2">
    <source>
        <dbReference type="Proteomes" id="UP001257627"/>
    </source>
</evidence>